<dbReference type="InterPro" id="IPR032675">
    <property type="entry name" value="LRR_dom_sf"/>
</dbReference>
<comment type="similarity">
    <text evidence="3">Belongs to the disease resistance NB-LRR family.</text>
</comment>
<keyword evidence="9" id="KW-0611">Plant defense</keyword>
<evidence type="ECO:0000259" key="12">
    <source>
        <dbReference type="Pfam" id="PF23559"/>
    </source>
</evidence>
<sequence length="770" mass="87837">MDEKTVKIQNDDDDHQLLHKNHSILVVASSSSLSRSPTSKGPNTMVGFEDVLIEVLLEKLTGQQSRCCQILPIVGMGGIGKTTLAKTIYVKPVIVEHFDFRGWATISQECNSKKTISGRRESLSQMREHELGDTIYKSLFGRRYLIVMDDIWIIEAWDKVKMFFPENNDGSAIMLTTRLSNLASQLSGSDDVFKMKFLDENKSWNLFCMSVLGEECCPLELEDIGKKIVKNCKGLPLSLVVVGGLLAKSKQIREYWLYIAKNLNSIVSLKEDERCFRVLRLNYNQLPVHLKPCFLYMGMYPEDSEIRVPEIMKLWVAEGFLKPIKGKCLEVVAEEYLHDLIDRNLVLVSLRGRSGKIKYCKIHDLLLDLCIRCIREAQQHNFLYVSGKHNLNSPQAINTQRRIVVSPGTEREVIGALPSASLLRSLTFNDSGSVSTFFNNRLLRVWNGGVIRSNYYLKCTRGIVNCQYIDSLRIHDSKHIFSSLVCLLWNLQTLIIMNVAAEIATSEIWKMSQLRHVKIRRVELLDPPAMKDEGDDFVLGSLQTLRHVMNFQLREEVVKRIPTIKKLKLIYDSGIGDLSSYCLHNLVLLVKLESLSCCFFKHEGIGDWNFPGSLKKLTLRGTRLEWKEIGTKIGSLPHLQVLKLSEGSFVGAERETVEGQFQSLKYLRIHDCKDLIHWRTESTHFPCLEHLRLSYLTKLKEIPLDIGEIPTLESIELDRCSDSAIIPAKEIINEQKDLGNEGLQVRVVLNRQNKAMESLASLNFQVEIIR</sequence>
<dbReference type="PRINTS" id="PR00364">
    <property type="entry name" value="DISEASERSIST"/>
</dbReference>
<accession>A0A830D273</accession>
<dbReference type="InterPro" id="IPR027417">
    <property type="entry name" value="P-loop_NTPase"/>
</dbReference>
<evidence type="ECO:0000256" key="5">
    <source>
        <dbReference type="ARBA" id="ARBA00022614"/>
    </source>
</evidence>
<keyword evidence="8" id="KW-0547">Nucleotide-binding</keyword>
<feature type="domain" description="NB-ARC" evidence="11">
    <location>
        <begin position="53"/>
        <end position="213"/>
    </location>
</feature>
<evidence type="ECO:0000256" key="7">
    <source>
        <dbReference type="ARBA" id="ARBA00022737"/>
    </source>
</evidence>
<evidence type="ECO:0000259" key="11">
    <source>
        <dbReference type="Pfam" id="PF00931"/>
    </source>
</evidence>
<evidence type="ECO:0000313" key="13">
    <source>
        <dbReference type="EMBL" id="GFQ02274.1"/>
    </source>
</evidence>
<evidence type="ECO:0000256" key="4">
    <source>
        <dbReference type="ARBA" id="ARBA00022490"/>
    </source>
</evidence>
<keyword evidence="6" id="KW-0381">Hypersensitive response</keyword>
<dbReference type="Gene3D" id="3.80.10.10">
    <property type="entry name" value="Ribonuclease Inhibitor"/>
    <property type="match status" value="1"/>
</dbReference>
<dbReference type="SUPFAM" id="SSF52540">
    <property type="entry name" value="P-loop containing nucleoside triphosphate hydrolases"/>
    <property type="match status" value="1"/>
</dbReference>
<evidence type="ECO:0000256" key="6">
    <source>
        <dbReference type="ARBA" id="ARBA00022667"/>
    </source>
</evidence>
<keyword evidence="7" id="KW-0677">Repeat</keyword>
<dbReference type="FunFam" id="1.10.10.10:FF:000322">
    <property type="entry name" value="Probable disease resistance protein At1g63360"/>
    <property type="match status" value="1"/>
</dbReference>
<dbReference type="Gene3D" id="1.10.8.430">
    <property type="entry name" value="Helical domain of apoptotic protease-activating factors"/>
    <property type="match status" value="1"/>
</dbReference>
<dbReference type="GO" id="GO:0009626">
    <property type="term" value="P:plant-type hypersensitive response"/>
    <property type="evidence" value="ECO:0007669"/>
    <property type="project" value="UniProtKB-KW"/>
</dbReference>
<dbReference type="GO" id="GO:0043531">
    <property type="term" value="F:ADP binding"/>
    <property type="evidence" value="ECO:0007669"/>
    <property type="project" value="InterPro"/>
</dbReference>
<evidence type="ECO:0000256" key="3">
    <source>
        <dbReference type="ARBA" id="ARBA00008894"/>
    </source>
</evidence>
<dbReference type="Proteomes" id="UP000653305">
    <property type="component" value="Unassembled WGS sequence"/>
</dbReference>
<feature type="domain" description="Disease resistance protein winged helix" evidence="12">
    <location>
        <begin position="299"/>
        <end position="370"/>
    </location>
</feature>
<keyword evidence="14" id="KW-1185">Reference proteome</keyword>
<dbReference type="PANTHER" id="PTHR23155:SF1152">
    <property type="entry name" value="AAA+ ATPASE DOMAIN-CONTAINING PROTEIN"/>
    <property type="match status" value="1"/>
</dbReference>
<dbReference type="InterPro" id="IPR044974">
    <property type="entry name" value="Disease_R_plants"/>
</dbReference>
<comment type="subcellular location">
    <subcellularLocation>
        <location evidence="2">Cytoplasm</location>
    </subcellularLocation>
</comment>
<evidence type="ECO:0000313" key="14">
    <source>
        <dbReference type="Proteomes" id="UP000653305"/>
    </source>
</evidence>
<dbReference type="InterPro" id="IPR042197">
    <property type="entry name" value="Apaf_helical"/>
</dbReference>
<dbReference type="GO" id="GO:0051607">
    <property type="term" value="P:defense response to virus"/>
    <property type="evidence" value="ECO:0007669"/>
    <property type="project" value="UniProtKB-ARBA"/>
</dbReference>
<evidence type="ECO:0000256" key="10">
    <source>
        <dbReference type="ARBA" id="ARBA00022840"/>
    </source>
</evidence>
<comment type="caution">
    <text evidence="13">The sequence shown here is derived from an EMBL/GenBank/DDBJ whole genome shotgun (WGS) entry which is preliminary data.</text>
</comment>
<dbReference type="InterPro" id="IPR036388">
    <property type="entry name" value="WH-like_DNA-bd_sf"/>
</dbReference>
<dbReference type="PANTHER" id="PTHR23155">
    <property type="entry name" value="DISEASE RESISTANCE PROTEIN RP"/>
    <property type="match status" value="1"/>
</dbReference>
<proteinExistence type="inferred from homology"/>
<dbReference type="Pfam" id="PF23559">
    <property type="entry name" value="WHD_DRP"/>
    <property type="match status" value="1"/>
</dbReference>
<gene>
    <name evidence="13" type="ORF">PHJA_002371400</name>
</gene>
<dbReference type="AlphaFoldDB" id="A0A830D273"/>
<name>A0A830D273_9LAMI</name>
<dbReference type="GO" id="GO:0005524">
    <property type="term" value="F:ATP binding"/>
    <property type="evidence" value="ECO:0007669"/>
    <property type="project" value="UniProtKB-KW"/>
</dbReference>
<evidence type="ECO:0000256" key="2">
    <source>
        <dbReference type="ARBA" id="ARBA00004496"/>
    </source>
</evidence>
<evidence type="ECO:0000256" key="1">
    <source>
        <dbReference type="ARBA" id="ARBA00002074"/>
    </source>
</evidence>
<organism evidence="13 14">
    <name type="scientific">Phtheirospermum japonicum</name>
    <dbReference type="NCBI Taxonomy" id="374723"/>
    <lineage>
        <taxon>Eukaryota</taxon>
        <taxon>Viridiplantae</taxon>
        <taxon>Streptophyta</taxon>
        <taxon>Embryophyta</taxon>
        <taxon>Tracheophyta</taxon>
        <taxon>Spermatophyta</taxon>
        <taxon>Magnoliopsida</taxon>
        <taxon>eudicotyledons</taxon>
        <taxon>Gunneridae</taxon>
        <taxon>Pentapetalae</taxon>
        <taxon>asterids</taxon>
        <taxon>lamiids</taxon>
        <taxon>Lamiales</taxon>
        <taxon>Orobanchaceae</taxon>
        <taxon>Orobanchaceae incertae sedis</taxon>
        <taxon>Phtheirospermum</taxon>
    </lineage>
</organism>
<dbReference type="OrthoDB" id="1357022at2759"/>
<dbReference type="Pfam" id="PF00931">
    <property type="entry name" value="NB-ARC"/>
    <property type="match status" value="1"/>
</dbReference>
<dbReference type="Gene3D" id="3.40.50.300">
    <property type="entry name" value="P-loop containing nucleotide triphosphate hydrolases"/>
    <property type="match status" value="1"/>
</dbReference>
<dbReference type="GO" id="GO:0005737">
    <property type="term" value="C:cytoplasm"/>
    <property type="evidence" value="ECO:0007669"/>
    <property type="project" value="UniProtKB-SubCell"/>
</dbReference>
<dbReference type="InterPro" id="IPR002182">
    <property type="entry name" value="NB-ARC"/>
</dbReference>
<comment type="function">
    <text evidence="1">Confers resistance to late blight (Phytophthora infestans) races carrying the avirulence gene Avr1. Resistance proteins guard the plant against pathogens that contain an appropriate avirulence protein via an indirect interaction with this avirulence protein. That triggers a defense system including the hypersensitive response, which restricts the pathogen growth.</text>
</comment>
<keyword evidence="4" id="KW-0963">Cytoplasm</keyword>
<dbReference type="SUPFAM" id="SSF52058">
    <property type="entry name" value="L domain-like"/>
    <property type="match status" value="1"/>
</dbReference>
<keyword evidence="5" id="KW-0433">Leucine-rich repeat</keyword>
<reference evidence="13" key="1">
    <citation type="submission" date="2020-07" db="EMBL/GenBank/DDBJ databases">
        <title>Ethylene signaling mediates host invasion by parasitic plants.</title>
        <authorList>
            <person name="Yoshida S."/>
        </authorList>
    </citation>
    <scope>NUCLEOTIDE SEQUENCE</scope>
    <source>
        <strain evidence="13">Okayama</strain>
    </source>
</reference>
<evidence type="ECO:0000256" key="9">
    <source>
        <dbReference type="ARBA" id="ARBA00022821"/>
    </source>
</evidence>
<dbReference type="EMBL" id="BMAC01000737">
    <property type="protein sequence ID" value="GFQ02274.1"/>
    <property type="molecule type" value="Genomic_DNA"/>
</dbReference>
<evidence type="ECO:0000256" key="8">
    <source>
        <dbReference type="ARBA" id="ARBA00022741"/>
    </source>
</evidence>
<keyword evidence="10" id="KW-0067">ATP-binding</keyword>
<protein>
    <submittedName>
        <fullName evidence="13">Putative late blight resistance protein homolog r1a-6</fullName>
    </submittedName>
</protein>
<dbReference type="FunFam" id="3.40.50.300:FF:001091">
    <property type="entry name" value="Probable disease resistance protein At1g61300"/>
    <property type="match status" value="1"/>
</dbReference>
<dbReference type="InterPro" id="IPR058922">
    <property type="entry name" value="WHD_DRP"/>
</dbReference>
<dbReference type="Gene3D" id="1.10.10.10">
    <property type="entry name" value="Winged helix-like DNA-binding domain superfamily/Winged helix DNA-binding domain"/>
    <property type="match status" value="1"/>
</dbReference>